<accession>A0A0A9BUP3</accession>
<dbReference type="AlphaFoldDB" id="A0A0A9BUP3"/>
<evidence type="ECO:0000313" key="1">
    <source>
        <dbReference type="EMBL" id="JAD65923.1"/>
    </source>
</evidence>
<protein>
    <submittedName>
        <fullName evidence="1">Uncharacterized protein</fullName>
    </submittedName>
</protein>
<dbReference type="EMBL" id="GBRH01231972">
    <property type="protein sequence ID" value="JAD65923.1"/>
    <property type="molecule type" value="Transcribed_RNA"/>
</dbReference>
<proteinExistence type="predicted"/>
<reference evidence="1" key="2">
    <citation type="journal article" date="2015" name="Data Brief">
        <title>Shoot transcriptome of the giant reed, Arundo donax.</title>
        <authorList>
            <person name="Barrero R.A."/>
            <person name="Guerrero F.D."/>
            <person name="Moolhuijzen P."/>
            <person name="Goolsby J.A."/>
            <person name="Tidwell J."/>
            <person name="Bellgard S.E."/>
            <person name="Bellgard M.I."/>
        </authorList>
    </citation>
    <scope>NUCLEOTIDE SEQUENCE</scope>
    <source>
        <tissue evidence="1">Shoot tissue taken approximately 20 cm above the soil surface</tissue>
    </source>
</reference>
<name>A0A0A9BUP3_ARUDO</name>
<sequence length="24" mass="2669">MAFSMFVMYLCPLNNSFLDPGLSA</sequence>
<organism evidence="1">
    <name type="scientific">Arundo donax</name>
    <name type="common">Giant reed</name>
    <name type="synonym">Donax arundinaceus</name>
    <dbReference type="NCBI Taxonomy" id="35708"/>
    <lineage>
        <taxon>Eukaryota</taxon>
        <taxon>Viridiplantae</taxon>
        <taxon>Streptophyta</taxon>
        <taxon>Embryophyta</taxon>
        <taxon>Tracheophyta</taxon>
        <taxon>Spermatophyta</taxon>
        <taxon>Magnoliopsida</taxon>
        <taxon>Liliopsida</taxon>
        <taxon>Poales</taxon>
        <taxon>Poaceae</taxon>
        <taxon>PACMAD clade</taxon>
        <taxon>Arundinoideae</taxon>
        <taxon>Arundineae</taxon>
        <taxon>Arundo</taxon>
    </lineage>
</organism>
<reference evidence="1" key="1">
    <citation type="submission" date="2014-09" db="EMBL/GenBank/DDBJ databases">
        <authorList>
            <person name="Magalhaes I.L.F."/>
            <person name="Oliveira U."/>
            <person name="Santos F.R."/>
            <person name="Vidigal T.H.D.A."/>
            <person name="Brescovit A.D."/>
            <person name="Santos A.J."/>
        </authorList>
    </citation>
    <scope>NUCLEOTIDE SEQUENCE</scope>
    <source>
        <tissue evidence="1">Shoot tissue taken approximately 20 cm above the soil surface</tissue>
    </source>
</reference>